<dbReference type="Pfam" id="PF03153">
    <property type="entry name" value="TFIIA"/>
    <property type="match status" value="1"/>
</dbReference>
<dbReference type="PANTHER" id="PTHR12694:SF8">
    <property type="entry name" value="TRANSCRIPTION INITIATION FACTOR IIA SUBUNIT 1"/>
    <property type="match status" value="1"/>
</dbReference>
<keyword evidence="3" id="KW-0804">Transcription</keyword>
<dbReference type="STRING" id="3694.A0A2K2C2Z6"/>
<comment type="subcellular location">
    <subcellularLocation>
        <location evidence="1">Nucleus</location>
    </subcellularLocation>
</comment>
<keyword evidence="7" id="KW-1185">Reference proteome</keyword>
<name>A0A2K2C2Z6_POPTR</name>
<evidence type="ECO:0000256" key="2">
    <source>
        <dbReference type="ARBA" id="ARBA00010059"/>
    </source>
</evidence>
<keyword evidence="4" id="KW-0539">Nucleus</keyword>
<reference evidence="6 7" key="1">
    <citation type="journal article" date="2006" name="Science">
        <title>The genome of black cottonwood, Populus trichocarpa (Torr. &amp; Gray).</title>
        <authorList>
            <person name="Tuskan G.A."/>
            <person name="Difazio S."/>
            <person name="Jansson S."/>
            <person name="Bohlmann J."/>
            <person name="Grigoriev I."/>
            <person name="Hellsten U."/>
            <person name="Putnam N."/>
            <person name="Ralph S."/>
            <person name="Rombauts S."/>
            <person name="Salamov A."/>
            <person name="Schein J."/>
            <person name="Sterck L."/>
            <person name="Aerts A."/>
            <person name="Bhalerao R.R."/>
            <person name="Bhalerao R.P."/>
            <person name="Blaudez D."/>
            <person name="Boerjan W."/>
            <person name="Brun A."/>
            <person name="Brunner A."/>
            <person name="Busov V."/>
            <person name="Campbell M."/>
            <person name="Carlson J."/>
            <person name="Chalot M."/>
            <person name="Chapman J."/>
            <person name="Chen G.L."/>
            <person name="Cooper D."/>
            <person name="Coutinho P.M."/>
            <person name="Couturier J."/>
            <person name="Covert S."/>
            <person name="Cronk Q."/>
            <person name="Cunningham R."/>
            <person name="Davis J."/>
            <person name="Degroeve S."/>
            <person name="Dejardin A."/>
            <person name="Depamphilis C."/>
            <person name="Detter J."/>
            <person name="Dirks B."/>
            <person name="Dubchak I."/>
            <person name="Duplessis S."/>
            <person name="Ehlting J."/>
            <person name="Ellis B."/>
            <person name="Gendler K."/>
            <person name="Goodstein D."/>
            <person name="Gribskov M."/>
            <person name="Grimwood J."/>
            <person name="Groover A."/>
            <person name="Gunter L."/>
            <person name="Hamberger B."/>
            <person name="Heinze B."/>
            <person name="Helariutta Y."/>
            <person name="Henrissat B."/>
            <person name="Holligan D."/>
            <person name="Holt R."/>
            <person name="Huang W."/>
            <person name="Islam-Faridi N."/>
            <person name="Jones S."/>
            <person name="Jones-Rhoades M."/>
            <person name="Jorgensen R."/>
            <person name="Joshi C."/>
            <person name="Kangasjarvi J."/>
            <person name="Karlsson J."/>
            <person name="Kelleher C."/>
            <person name="Kirkpatrick R."/>
            <person name="Kirst M."/>
            <person name="Kohler A."/>
            <person name="Kalluri U."/>
            <person name="Larimer F."/>
            <person name="Leebens-Mack J."/>
            <person name="Leple J.C."/>
            <person name="Locascio P."/>
            <person name="Lou Y."/>
            <person name="Lucas S."/>
            <person name="Martin F."/>
            <person name="Montanini B."/>
            <person name="Napoli C."/>
            <person name="Nelson D.R."/>
            <person name="Nelson C."/>
            <person name="Nieminen K."/>
            <person name="Nilsson O."/>
            <person name="Pereda V."/>
            <person name="Peter G."/>
            <person name="Philippe R."/>
            <person name="Pilate G."/>
            <person name="Poliakov A."/>
            <person name="Razumovskaya J."/>
            <person name="Richardson P."/>
            <person name="Rinaldi C."/>
            <person name="Ritland K."/>
            <person name="Rouze P."/>
            <person name="Ryaboy D."/>
            <person name="Schmutz J."/>
            <person name="Schrader J."/>
            <person name="Segerman B."/>
            <person name="Shin H."/>
            <person name="Siddiqui A."/>
            <person name="Sterky F."/>
            <person name="Terry A."/>
            <person name="Tsai C.J."/>
            <person name="Uberbacher E."/>
            <person name="Unneberg P."/>
            <person name="Vahala J."/>
            <person name="Wall K."/>
            <person name="Wessler S."/>
            <person name="Yang G."/>
            <person name="Yin T."/>
            <person name="Douglas C."/>
            <person name="Marra M."/>
            <person name="Sandberg G."/>
            <person name="Van de Peer Y."/>
            <person name="Rokhsar D."/>
        </authorList>
    </citation>
    <scope>NUCLEOTIDE SEQUENCE [LARGE SCALE GENOMIC DNA]</scope>
    <source>
        <strain evidence="7">cv. Nisqually</strain>
    </source>
</reference>
<dbReference type="InterPro" id="IPR004855">
    <property type="entry name" value="TFIIA_asu/bsu"/>
</dbReference>
<dbReference type="GO" id="GO:0006366">
    <property type="term" value="P:transcription by RNA polymerase II"/>
    <property type="evidence" value="ECO:0000318"/>
    <property type="project" value="GO_Central"/>
</dbReference>
<evidence type="ECO:0000256" key="5">
    <source>
        <dbReference type="SAM" id="MobiDB-lite"/>
    </source>
</evidence>
<feature type="region of interest" description="Disordered" evidence="5">
    <location>
        <begin position="143"/>
        <end position="169"/>
    </location>
</feature>
<dbReference type="SMART" id="SM01371">
    <property type="entry name" value="TFIIA"/>
    <property type="match status" value="1"/>
</dbReference>
<evidence type="ECO:0000313" key="6">
    <source>
        <dbReference type="EMBL" id="PNT56404.1"/>
    </source>
</evidence>
<dbReference type="GO" id="GO:0005672">
    <property type="term" value="C:transcription factor TFIIA complex"/>
    <property type="evidence" value="ECO:0007669"/>
    <property type="project" value="InterPro"/>
</dbReference>
<feature type="compositionally biased region" description="Polar residues" evidence="5">
    <location>
        <begin position="112"/>
        <end position="125"/>
    </location>
</feature>
<organism evidence="6 7">
    <name type="scientific">Populus trichocarpa</name>
    <name type="common">Western balsam poplar</name>
    <name type="synonym">Populus balsamifera subsp. trichocarpa</name>
    <dbReference type="NCBI Taxonomy" id="3694"/>
    <lineage>
        <taxon>Eukaryota</taxon>
        <taxon>Viridiplantae</taxon>
        <taxon>Streptophyta</taxon>
        <taxon>Embryophyta</taxon>
        <taxon>Tracheophyta</taxon>
        <taxon>Spermatophyta</taxon>
        <taxon>Magnoliopsida</taxon>
        <taxon>eudicotyledons</taxon>
        <taxon>Gunneridae</taxon>
        <taxon>Pentapetalae</taxon>
        <taxon>rosids</taxon>
        <taxon>fabids</taxon>
        <taxon>Malpighiales</taxon>
        <taxon>Salicaceae</taxon>
        <taxon>Saliceae</taxon>
        <taxon>Populus</taxon>
    </lineage>
</organism>
<dbReference type="AlphaFoldDB" id="A0A2K2C2Z6"/>
<sequence>MASSATSTVYTEVIEDVIDKVRDEFINNGGPGETVLSELQGLWEKKLMQAGVLSGPIVRSSANKQLVPGGLTPVHDLNVPYEGTEEYETPTAEILFPPTPLQTPMQTPLPGSAQTPLPGNVQTPLPGNVPTPLPGSVDNSSMYNISTGSSSDYPTPVSDAGGSTDVKAGRPSHFMQSPSPLMHQRPPLDVNVAYVEGRDEVDRGGSHQTLTQVSFFACIV</sequence>
<feature type="compositionally biased region" description="Polar residues" evidence="5">
    <location>
        <begin position="143"/>
        <end position="153"/>
    </location>
</feature>
<dbReference type="InParanoid" id="A0A2K2C2Z6"/>
<evidence type="ECO:0000313" key="7">
    <source>
        <dbReference type="Proteomes" id="UP000006729"/>
    </source>
</evidence>
<protein>
    <submittedName>
        <fullName evidence="6">Uncharacterized protein</fullName>
    </submittedName>
</protein>
<comment type="similarity">
    <text evidence="2">Belongs to the TFIIA subunit 1 family.</text>
</comment>
<evidence type="ECO:0000256" key="1">
    <source>
        <dbReference type="ARBA" id="ARBA00004123"/>
    </source>
</evidence>
<dbReference type="Gene3D" id="1.10.287.100">
    <property type="match status" value="1"/>
</dbReference>
<dbReference type="Proteomes" id="UP000006729">
    <property type="component" value="Chromosome 1"/>
</dbReference>
<feature type="region of interest" description="Disordered" evidence="5">
    <location>
        <begin position="102"/>
        <end position="125"/>
    </location>
</feature>
<proteinExistence type="inferred from homology"/>
<gene>
    <name evidence="6" type="ORF">POPTR_001G244400</name>
</gene>
<dbReference type="PANTHER" id="PTHR12694">
    <property type="entry name" value="TRANSCRIPTION INITIATION FACTOR IIA SUBUNIT 1"/>
    <property type="match status" value="1"/>
</dbReference>
<dbReference type="EMBL" id="CM009290">
    <property type="protein sequence ID" value="PNT56404.1"/>
    <property type="molecule type" value="Genomic_DNA"/>
</dbReference>
<evidence type="ECO:0000256" key="4">
    <source>
        <dbReference type="ARBA" id="ARBA00023242"/>
    </source>
</evidence>
<dbReference type="FunFam" id="1.10.287.100:FF:000001">
    <property type="entry name" value="Transcription initiation factor IIA subunit"/>
    <property type="match status" value="1"/>
</dbReference>
<evidence type="ECO:0000256" key="3">
    <source>
        <dbReference type="ARBA" id="ARBA00023163"/>
    </source>
</evidence>
<dbReference type="GO" id="GO:0006367">
    <property type="term" value="P:transcription initiation at RNA polymerase II promoter"/>
    <property type="evidence" value="ECO:0007669"/>
    <property type="project" value="InterPro"/>
</dbReference>
<accession>A0A2K2C2Z6</accession>
<dbReference type="SUPFAM" id="SSF47396">
    <property type="entry name" value="Transcription factor IIA (TFIIA), alpha-helical domain"/>
    <property type="match status" value="1"/>
</dbReference>